<dbReference type="PANTHER" id="PTHR45763:SF46">
    <property type="entry name" value="AB HYDROLASE-1 DOMAIN-CONTAINING PROTEIN"/>
    <property type="match status" value="1"/>
</dbReference>
<protein>
    <recommendedName>
        <fullName evidence="1">AB hydrolase-1 domain-containing protein</fullName>
    </recommendedName>
</protein>
<dbReference type="SUPFAM" id="SSF53474">
    <property type="entry name" value="alpha/beta-Hydrolases"/>
    <property type="match status" value="1"/>
</dbReference>
<keyword evidence="3" id="KW-1185">Reference proteome</keyword>
<name>A0A8T2TF10_CERRI</name>
<comment type="caution">
    <text evidence="2">The sequence shown here is derived from an EMBL/GenBank/DDBJ whole genome shotgun (WGS) entry which is preliminary data.</text>
</comment>
<dbReference type="PANTHER" id="PTHR45763">
    <property type="entry name" value="HYDROLASE, ALPHA/BETA FOLD FAMILY PROTEIN, EXPRESSED-RELATED"/>
    <property type="match status" value="1"/>
</dbReference>
<dbReference type="PRINTS" id="PR00111">
    <property type="entry name" value="ABHYDROLASE"/>
</dbReference>
<feature type="domain" description="AB hydrolase-1" evidence="1">
    <location>
        <begin position="37"/>
        <end position="295"/>
    </location>
</feature>
<accession>A0A8T2TF10</accession>
<evidence type="ECO:0000259" key="1">
    <source>
        <dbReference type="Pfam" id="PF00561"/>
    </source>
</evidence>
<proteinExistence type="predicted"/>
<dbReference type="InterPro" id="IPR029058">
    <property type="entry name" value="AB_hydrolase_fold"/>
</dbReference>
<dbReference type="AlphaFoldDB" id="A0A8T2TF10"/>
<dbReference type="InterPro" id="IPR000073">
    <property type="entry name" value="AB_hydrolase_1"/>
</dbReference>
<dbReference type="EMBL" id="CM035419">
    <property type="protein sequence ID" value="KAH7416334.1"/>
    <property type="molecule type" value="Genomic_DNA"/>
</dbReference>
<organism evidence="2 3">
    <name type="scientific">Ceratopteris richardii</name>
    <name type="common">Triangle waterfern</name>
    <dbReference type="NCBI Taxonomy" id="49495"/>
    <lineage>
        <taxon>Eukaryota</taxon>
        <taxon>Viridiplantae</taxon>
        <taxon>Streptophyta</taxon>
        <taxon>Embryophyta</taxon>
        <taxon>Tracheophyta</taxon>
        <taxon>Polypodiopsida</taxon>
        <taxon>Polypodiidae</taxon>
        <taxon>Polypodiales</taxon>
        <taxon>Pteridineae</taxon>
        <taxon>Pteridaceae</taxon>
        <taxon>Parkerioideae</taxon>
        <taxon>Ceratopteris</taxon>
    </lineage>
</organism>
<dbReference type="Proteomes" id="UP000825935">
    <property type="component" value="Chromosome 14"/>
</dbReference>
<evidence type="ECO:0000313" key="3">
    <source>
        <dbReference type="Proteomes" id="UP000825935"/>
    </source>
</evidence>
<reference evidence="2" key="1">
    <citation type="submission" date="2021-08" db="EMBL/GenBank/DDBJ databases">
        <title>WGS assembly of Ceratopteris richardii.</title>
        <authorList>
            <person name="Marchant D.B."/>
            <person name="Chen G."/>
            <person name="Jenkins J."/>
            <person name="Shu S."/>
            <person name="Leebens-Mack J."/>
            <person name="Grimwood J."/>
            <person name="Schmutz J."/>
            <person name="Soltis P."/>
            <person name="Soltis D."/>
            <person name="Chen Z.-H."/>
        </authorList>
    </citation>
    <scope>NUCLEOTIDE SEQUENCE</scope>
    <source>
        <strain evidence="2">Whitten #5841</strain>
        <tissue evidence="2">Leaf</tissue>
    </source>
</reference>
<evidence type="ECO:0000313" key="2">
    <source>
        <dbReference type="EMBL" id="KAH7416334.1"/>
    </source>
</evidence>
<gene>
    <name evidence="2" type="ORF">KP509_14G086500</name>
</gene>
<dbReference type="Gene3D" id="3.40.50.1820">
    <property type="entry name" value="alpha/beta hydrolase"/>
    <property type="match status" value="1"/>
</dbReference>
<sequence>MENGSAKFVRMDDGRHIAYRELGCSQRDSPLRSMIALHGLLSSRFGAMPGVREEVLIEYGVRLIAIDRPGYGQSDPHPSQTFRSTCKDIVAVADALHLGKRFWLHGYSMGGAFCWAAARYIPDRVEGIAMWCPVGNMWWKGITKYERKMMLSCYSKMDTVLTYLCKLSPFLFIKWYSRIACALLDPHVDLTAGLSEADKQCMLQPGSSELMHRDRRESLRKYKGFGMAKDFELLNKGWEFEIYEVGEMFKRKIHIWQGDEDRLVPVTLQRWVQKQLPGSVELHELQGEGHVSLFVSTNLDRLTLHALFGGRRQDTSSPLNETFSASYHTKLPCSNGEK</sequence>
<dbReference type="Pfam" id="PF00561">
    <property type="entry name" value="Abhydrolase_1"/>
    <property type="match status" value="1"/>
</dbReference>
<dbReference type="OrthoDB" id="294702at2759"/>
<dbReference type="OMA" id="WTHAEPI"/>